<dbReference type="InterPro" id="IPR035624">
    <property type="entry name" value="AGGF1_OCRE"/>
</dbReference>
<feature type="region of interest" description="Disordered" evidence="2">
    <location>
        <begin position="363"/>
        <end position="382"/>
    </location>
</feature>
<feature type="domain" description="FHA" evidence="3">
    <location>
        <begin position="482"/>
        <end position="533"/>
    </location>
</feature>
<dbReference type="PROSITE" id="PS50006">
    <property type="entry name" value="FHA_DOMAIN"/>
    <property type="match status" value="1"/>
</dbReference>
<dbReference type="Pfam" id="PF17780">
    <property type="entry name" value="OCRE"/>
    <property type="match status" value="2"/>
</dbReference>
<dbReference type="Proteomes" id="UP001497382">
    <property type="component" value="Unassembled WGS sequence"/>
</dbReference>
<dbReference type="Pfam" id="PF01585">
    <property type="entry name" value="G-patch"/>
    <property type="match status" value="1"/>
</dbReference>
<feature type="region of interest" description="Disordered" evidence="2">
    <location>
        <begin position="706"/>
        <end position="725"/>
    </location>
</feature>
<feature type="compositionally biased region" description="Basic and acidic residues" evidence="2">
    <location>
        <begin position="68"/>
        <end position="80"/>
    </location>
</feature>
<evidence type="ECO:0000313" key="5">
    <source>
        <dbReference type="EMBL" id="CAL1265418.1"/>
    </source>
</evidence>
<evidence type="ECO:0008006" key="7">
    <source>
        <dbReference type="Google" id="ProtNLM"/>
    </source>
</evidence>
<dbReference type="InterPro" id="IPR041591">
    <property type="entry name" value="OCRE"/>
</dbReference>
<dbReference type="InterPro" id="IPR008984">
    <property type="entry name" value="SMAD_FHA_dom_sf"/>
</dbReference>
<dbReference type="SUPFAM" id="SSF49879">
    <property type="entry name" value="SMAD/FHA domain"/>
    <property type="match status" value="1"/>
</dbReference>
<accession>A0AAV1Z2C0</accession>
<dbReference type="CDD" id="cd22686">
    <property type="entry name" value="FHA_AGGF1"/>
    <property type="match status" value="1"/>
</dbReference>
<dbReference type="PROSITE" id="PS50174">
    <property type="entry name" value="G_PATCH"/>
    <property type="match status" value="1"/>
</dbReference>
<protein>
    <recommendedName>
        <fullName evidence="7">Angiogenic factor with G patch and FHA domains 1</fullName>
    </recommendedName>
</protein>
<dbReference type="SMART" id="SM00443">
    <property type="entry name" value="G_patch"/>
    <property type="match status" value="1"/>
</dbReference>
<feature type="compositionally biased region" description="Basic and acidic residues" evidence="2">
    <location>
        <begin position="397"/>
        <end position="417"/>
    </location>
</feature>
<feature type="compositionally biased region" description="Basic and acidic residues" evidence="2">
    <location>
        <begin position="367"/>
        <end position="382"/>
    </location>
</feature>
<dbReference type="PANTHER" id="PTHR23106">
    <property type="entry name" value="ANGIOGENIC FACTOR WITH G PATCH AND FHA DOMAINS 1"/>
    <property type="match status" value="1"/>
</dbReference>
<dbReference type="Gene3D" id="2.60.200.20">
    <property type="match status" value="1"/>
</dbReference>
<sequence>MSDCEINCDKCKTLTNVLNQKEEEIKKLKLQIQNLNEVLDNYRIQSKRCRLCCNSKQCTNDNSSSIKTEGKSTNPEDVHSNQKCLTQNSDEKLNLSNPFCTEISNLDNSSTDSSAACQTNEDGNNPSVSKELYENLNHNDDYIYDEQSKMYYSVSTGFYYDTNTELFYVPQTGSYYKYDYSKHKYELYKKTEESCDSNVHDACDSVADKVDNLNINDCESFSNNSEQLSEEKSNYCSQSQNSPVQKHYTININLTSEIIQPESRNANTEVSADSSIDWLPPEGSNTTVKDLVTEVAEQNSGMSDYIYDEKCSMYYCRSNGNYYDPIRKLLYDPRARIYYLYIQETLSYEFYCKADAISDESNQEISTESKEPPQKEVSKAEARKRFWKRKQKISTKQDEILPRDNKEDSLQEDERTVNEGFSSPEAGEIFSSDSEPELMNDNPVSPAKEESSPPCPPCIRAIVEHSSKLKIGSLILITCTGAVIGRESSNTVKVPEIGVSKVHAEITFDNESWKYSIEDLGSQNGTFVNEVRLSEPKQKSKPQVLSHGDKLALGSCKLLIHIHDGYETCDQCEPGQVIAELSSKEVKVAPVLKTKKEKEKERRQEMKRLKKKYGLQGMEYCDGKNCVPPVSSGYEDKAEIRRKTVGSQNPYEKTEVASMDVSMSEFNKGYQMLKKLGWKEGDSLGLKNSGISDPIPIRPWLSKAGLGSTEAASSREPLPEDRRKRKWVKAQERYFQLSS</sequence>
<feature type="region of interest" description="Disordered" evidence="2">
    <location>
        <begin position="58"/>
        <end position="81"/>
    </location>
</feature>
<name>A0AAV1Z2C0_9ARAC</name>
<reference evidence="5 6" key="1">
    <citation type="submission" date="2024-04" db="EMBL/GenBank/DDBJ databases">
        <authorList>
            <person name="Rising A."/>
            <person name="Reimegard J."/>
            <person name="Sonavane S."/>
            <person name="Akerstrom W."/>
            <person name="Nylinder S."/>
            <person name="Hedman E."/>
            <person name="Kallberg Y."/>
        </authorList>
    </citation>
    <scope>NUCLEOTIDE SEQUENCE [LARGE SCALE GENOMIC DNA]</scope>
</reference>
<dbReference type="Pfam" id="PF00498">
    <property type="entry name" value="FHA"/>
    <property type="match status" value="1"/>
</dbReference>
<organism evidence="5 6">
    <name type="scientific">Larinioides sclopetarius</name>
    <dbReference type="NCBI Taxonomy" id="280406"/>
    <lineage>
        <taxon>Eukaryota</taxon>
        <taxon>Metazoa</taxon>
        <taxon>Ecdysozoa</taxon>
        <taxon>Arthropoda</taxon>
        <taxon>Chelicerata</taxon>
        <taxon>Arachnida</taxon>
        <taxon>Araneae</taxon>
        <taxon>Araneomorphae</taxon>
        <taxon>Entelegynae</taxon>
        <taxon>Araneoidea</taxon>
        <taxon>Araneidae</taxon>
        <taxon>Larinioides</taxon>
    </lineage>
</organism>
<feature type="compositionally biased region" description="Polar residues" evidence="2">
    <location>
        <begin position="58"/>
        <end position="67"/>
    </location>
</feature>
<dbReference type="CDD" id="cd16164">
    <property type="entry name" value="OCRE_VG5Q"/>
    <property type="match status" value="1"/>
</dbReference>
<evidence type="ECO:0000256" key="1">
    <source>
        <dbReference type="SAM" id="Coils"/>
    </source>
</evidence>
<feature type="domain" description="G-patch" evidence="4">
    <location>
        <begin position="665"/>
        <end position="711"/>
    </location>
</feature>
<dbReference type="GO" id="GO:0003676">
    <property type="term" value="F:nucleic acid binding"/>
    <property type="evidence" value="ECO:0007669"/>
    <property type="project" value="InterPro"/>
</dbReference>
<feature type="region of interest" description="Disordered" evidence="2">
    <location>
        <begin position="397"/>
        <end position="454"/>
    </location>
</feature>
<dbReference type="InterPro" id="IPR000253">
    <property type="entry name" value="FHA_dom"/>
</dbReference>
<evidence type="ECO:0000313" key="6">
    <source>
        <dbReference type="Proteomes" id="UP001497382"/>
    </source>
</evidence>
<evidence type="ECO:0000256" key="2">
    <source>
        <dbReference type="SAM" id="MobiDB-lite"/>
    </source>
</evidence>
<feature type="coiled-coil region" evidence="1">
    <location>
        <begin position="11"/>
        <end position="45"/>
    </location>
</feature>
<dbReference type="InterPro" id="IPR000467">
    <property type="entry name" value="G_patch_dom"/>
</dbReference>
<evidence type="ECO:0000259" key="3">
    <source>
        <dbReference type="PROSITE" id="PS50006"/>
    </source>
</evidence>
<dbReference type="PANTHER" id="PTHR23106:SF24">
    <property type="entry name" value="ANGIOGENIC FACTOR WITH G PATCH AND FHA DOMAINS 1"/>
    <property type="match status" value="1"/>
</dbReference>
<dbReference type="AlphaFoldDB" id="A0AAV1Z2C0"/>
<proteinExistence type="predicted"/>
<comment type="caution">
    <text evidence="5">The sequence shown here is derived from an EMBL/GenBank/DDBJ whole genome shotgun (WGS) entry which is preliminary data.</text>
</comment>
<dbReference type="EMBL" id="CAXIEN010000017">
    <property type="protein sequence ID" value="CAL1265418.1"/>
    <property type="molecule type" value="Genomic_DNA"/>
</dbReference>
<dbReference type="SMART" id="SM00240">
    <property type="entry name" value="FHA"/>
    <property type="match status" value="1"/>
</dbReference>
<keyword evidence="6" id="KW-1185">Reference proteome</keyword>
<evidence type="ECO:0000259" key="4">
    <source>
        <dbReference type="PROSITE" id="PS50174"/>
    </source>
</evidence>
<gene>
    <name evidence="5" type="ORF">LARSCL_LOCUS2515</name>
</gene>
<dbReference type="InterPro" id="IPR053027">
    <property type="entry name" value="AGGF1"/>
</dbReference>
<keyword evidence="1" id="KW-0175">Coiled coil</keyword>